<name>A0A653CTL2_CALMS</name>
<dbReference type="AlphaFoldDB" id="A0A653CTL2"/>
<sequence>MKRTMWSRKWLQRRQGRGTLALLNTELRTERPRCI</sequence>
<accession>A0A653CTL2</accession>
<evidence type="ECO:0000313" key="1">
    <source>
        <dbReference type="EMBL" id="VEN51275.1"/>
    </source>
</evidence>
<keyword evidence="2" id="KW-1185">Reference proteome</keyword>
<reference evidence="1 2" key="1">
    <citation type="submission" date="2019-01" db="EMBL/GenBank/DDBJ databases">
        <authorList>
            <person name="Sayadi A."/>
        </authorList>
    </citation>
    <scope>NUCLEOTIDE SEQUENCE [LARGE SCALE GENOMIC DNA]</scope>
</reference>
<dbReference type="OrthoDB" id="6775615at2759"/>
<dbReference type="EMBL" id="CAACVG010008857">
    <property type="protein sequence ID" value="VEN51275.1"/>
    <property type="molecule type" value="Genomic_DNA"/>
</dbReference>
<protein>
    <submittedName>
        <fullName evidence="1">Uncharacterized protein</fullName>
    </submittedName>
</protein>
<proteinExistence type="predicted"/>
<evidence type="ECO:0000313" key="2">
    <source>
        <dbReference type="Proteomes" id="UP000410492"/>
    </source>
</evidence>
<dbReference type="Proteomes" id="UP000410492">
    <property type="component" value="Unassembled WGS sequence"/>
</dbReference>
<organism evidence="1 2">
    <name type="scientific">Callosobruchus maculatus</name>
    <name type="common">Southern cowpea weevil</name>
    <name type="synonym">Pulse bruchid</name>
    <dbReference type="NCBI Taxonomy" id="64391"/>
    <lineage>
        <taxon>Eukaryota</taxon>
        <taxon>Metazoa</taxon>
        <taxon>Ecdysozoa</taxon>
        <taxon>Arthropoda</taxon>
        <taxon>Hexapoda</taxon>
        <taxon>Insecta</taxon>
        <taxon>Pterygota</taxon>
        <taxon>Neoptera</taxon>
        <taxon>Endopterygota</taxon>
        <taxon>Coleoptera</taxon>
        <taxon>Polyphaga</taxon>
        <taxon>Cucujiformia</taxon>
        <taxon>Chrysomeloidea</taxon>
        <taxon>Chrysomelidae</taxon>
        <taxon>Bruchinae</taxon>
        <taxon>Bruchini</taxon>
        <taxon>Callosobruchus</taxon>
    </lineage>
</organism>
<gene>
    <name evidence="1" type="ORF">CALMAC_LOCUS11797</name>
</gene>